<dbReference type="STRING" id="1324957.K933_11156"/>
<dbReference type="Gene3D" id="2.70.98.10">
    <property type="match status" value="2"/>
</dbReference>
<dbReference type="InterPro" id="IPR004199">
    <property type="entry name" value="B-gal_small/dom_5"/>
</dbReference>
<evidence type="ECO:0000256" key="3">
    <source>
        <dbReference type="ARBA" id="ARBA00012756"/>
    </source>
</evidence>
<evidence type="ECO:0000256" key="2">
    <source>
        <dbReference type="ARBA" id="ARBA00007401"/>
    </source>
</evidence>
<dbReference type="SUPFAM" id="SSF49899">
    <property type="entry name" value="Concanavalin A-like lectins/glucanases"/>
    <property type="match status" value="2"/>
</dbReference>
<reference evidence="12 13" key="1">
    <citation type="journal article" date="2013" name="Genome Announc.">
        <title>Draft Genome Sequence of 'Candidatus Halobonum tyrrellensis' Strain G22, Isolated from the Hypersaline Waters of Lake Tyrrell, Australia.</title>
        <authorList>
            <person name="Ugalde J.A."/>
            <person name="Narasingarao P."/>
            <person name="Kuo S."/>
            <person name="Podell S."/>
            <person name="Allen E.E."/>
        </authorList>
    </citation>
    <scope>NUCLEOTIDE SEQUENCE [LARGE SCALE GENOMIC DNA]</scope>
    <source>
        <strain evidence="12 13">G22</strain>
    </source>
</reference>
<dbReference type="SUPFAM" id="SSF49303">
    <property type="entry name" value="beta-Galactosidase/glucuronidase domain"/>
    <property type="match status" value="2"/>
</dbReference>
<evidence type="ECO:0000256" key="6">
    <source>
        <dbReference type="ARBA" id="ARBA00023157"/>
    </source>
</evidence>
<feature type="compositionally biased region" description="Low complexity" evidence="9">
    <location>
        <begin position="41"/>
        <end position="63"/>
    </location>
</feature>
<dbReference type="EC" id="3.2.1.23" evidence="3"/>
<keyword evidence="5 12" id="KW-0378">Hydrolase</keyword>
<dbReference type="InterPro" id="IPR006558">
    <property type="entry name" value="LamG-like"/>
</dbReference>
<dbReference type="InterPro" id="IPR023232">
    <property type="entry name" value="Glyco_hydro_2_AS"/>
</dbReference>
<dbReference type="PANTHER" id="PTHR46323:SF2">
    <property type="entry name" value="BETA-GALACTOSIDASE"/>
    <property type="match status" value="1"/>
</dbReference>
<dbReference type="PANTHER" id="PTHR46323">
    <property type="entry name" value="BETA-GALACTOSIDASE"/>
    <property type="match status" value="1"/>
</dbReference>
<organism evidence="12 13">
    <name type="scientific">Candidatus Halobonum tyrrellensis G22</name>
    <dbReference type="NCBI Taxonomy" id="1324957"/>
    <lineage>
        <taxon>Archaea</taxon>
        <taxon>Methanobacteriati</taxon>
        <taxon>Methanobacteriota</taxon>
        <taxon>Stenosarchaea group</taxon>
        <taxon>Halobacteria</taxon>
        <taxon>Halobacteriales</taxon>
        <taxon>Haloferacaceae</taxon>
        <taxon>Candidatus Halobonum</taxon>
    </lineage>
</organism>
<dbReference type="InterPro" id="IPR006104">
    <property type="entry name" value="Glyco_hydro_2_N"/>
</dbReference>
<feature type="region of interest" description="Disordered" evidence="9">
    <location>
        <begin position="770"/>
        <end position="790"/>
    </location>
</feature>
<dbReference type="InterPro" id="IPR013783">
    <property type="entry name" value="Ig-like_fold"/>
</dbReference>
<feature type="domain" description="Beta galactosidase small chain/" evidence="11">
    <location>
        <begin position="1086"/>
        <end position="1575"/>
    </location>
</feature>
<dbReference type="Gene3D" id="3.20.20.80">
    <property type="entry name" value="Glycosidases"/>
    <property type="match status" value="1"/>
</dbReference>
<dbReference type="PRINTS" id="PR00132">
    <property type="entry name" value="GLHYDRLASE2"/>
</dbReference>
<evidence type="ECO:0000313" key="13">
    <source>
        <dbReference type="Proteomes" id="UP000017840"/>
    </source>
</evidence>
<evidence type="ECO:0000259" key="10">
    <source>
        <dbReference type="SMART" id="SM00560"/>
    </source>
</evidence>
<keyword evidence="7" id="KW-0326">Glycosidase</keyword>
<dbReference type="InterPro" id="IPR006102">
    <property type="entry name" value="Ig-like_GH2"/>
</dbReference>
<dbReference type="Pfam" id="PF00703">
    <property type="entry name" value="Glyco_hydro_2"/>
    <property type="match status" value="1"/>
</dbReference>
<protein>
    <recommendedName>
        <fullName evidence="3">beta-galactosidase</fullName>
        <ecNumber evidence="3">3.2.1.23</ecNumber>
    </recommendedName>
    <alternativeName>
        <fullName evidence="8">Lactase</fullName>
    </alternativeName>
</protein>
<comment type="caution">
    <text evidence="12">The sequence shown here is derived from an EMBL/GenBank/DDBJ whole genome shotgun (WGS) entry which is preliminary data.</text>
</comment>
<evidence type="ECO:0000259" key="11">
    <source>
        <dbReference type="SMART" id="SM01038"/>
    </source>
</evidence>
<evidence type="ECO:0000256" key="9">
    <source>
        <dbReference type="SAM" id="MobiDB-lite"/>
    </source>
</evidence>
<dbReference type="SUPFAM" id="SSF51445">
    <property type="entry name" value="(Trans)glycosidases"/>
    <property type="match status" value="1"/>
</dbReference>
<dbReference type="InterPro" id="IPR036156">
    <property type="entry name" value="Beta-gal/glucu_dom_sf"/>
</dbReference>
<dbReference type="Gene3D" id="2.60.120.200">
    <property type="match status" value="2"/>
</dbReference>
<dbReference type="InterPro" id="IPR006101">
    <property type="entry name" value="Glyco_hydro_2"/>
</dbReference>
<dbReference type="GO" id="GO:0004565">
    <property type="term" value="F:beta-galactosidase activity"/>
    <property type="evidence" value="ECO:0007669"/>
    <property type="project" value="UniProtKB-EC"/>
</dbReference>
<accession>V4IXX5</accession>
<feature type="region of interest" description="Disordered" evidence="9">
    <location>
        <begin position="41"/>
        <end position="70"/>
    </location>
</feature>
<evidence type="ECO:0000256" key="1">
    <source>
        <dbReference type="ARBA" id="ARBA00001412"/>
    </source>
</evidence>
<dbReference type="Pfam" id="PF13385">
    <property type="entry name" value="Laminin_G_3"/>
    <property type="match status" value="1"/>
</dbReference>
<dbReference type="Pfam" id="PF02837">
    <property type="entry name" value="Glyco_hydro_2_N"/>
    <property type="match status" value="1"/>
</dbReference>
<evidence type="ECO:0000256" key="4">
    <source>
        <dbReference type="ARBA" id="ARBA00022729"/>
    </source>
</evidence>
<comment type="similarity">
    <text evidence="2">Belongs to the glycosyl hydrolase 2 family.</text>
</comment>
<dbReference type="Proteomes" id="UP000017840">
    <property type="component" value="Unassembled WGS sequence"/>
</dbReference>
<dbReference type="Gene3D" id="2.60.40.10">
    <property type="entry name" value="Immunoglobulins"/>
    <property type="match status" value="2"/>
</dbReference>
<dbReference type="RefSeq" id="WP_023394811.1">
    <property type="nucleotide sequence ID" value="NZ_ASGZ01000036.1"/>
</dbReference>
<dbReference type="eggNOG" id="arCOG07337">
    <property type="taxonomic scope" value="Archaea"/>
</dbReference>
<dbReference type="OrthoDB" id="38162at2157"/>
<dbReference type="PROSITE" id="PS00608">
    <property type="entry name" value="GLYCOSYL_HYDROL_F2_2"/>
    <property type="match status" value="1"/>
</dbReference>
<comment type="catalytic activity">
    <reaction evidence="1">
        <text>Hydrolysis of terminal non-reducing beta-D-galactose residues in beta-D-galactosides.</text>
        <dbReference type="EC" id="3.2.1.23"/>
    </reaction>
</comment>
<dbReference type="InterPro" id="IPR006103">
    <property type="entry name" value="Glyco_hydro_2_cat"/>
</dbReference>
<evidence type="ECO:0000313" key="12">
    <source>
        <dbReference type="EMBL" id="ESP88012.1"/>
    </source>
</evidence>
<proteinExistence type="inferred from homology"/>
<dbReference type="SMART" id="SM01038">
    <property type="entry name" value="Bgal_small_N"/>
    <property type="match status" value="1"/>
</dbReference>
<keyword evidence="6" id="KW-1015">Disulfide bond</keyword>
<name>V4IXX5_9EURY</name>
<dbReference type="EMBL" id="ASGZ01000036">
    <property type="protein sequence ID" value="ESP88012.1"/>
    <property type="molecule type" value="Genomic_DNA"/>
</dbReference>
<dbReference type="InterPro" id="IPR032312">
    <property type="entry name" value="LacZ_4"/>
</dbReference>
<dbReference type="PATRIC" id="fig|1324957.4.peg.2266"/>
<dbReference type="InterPro" id="IPR013320">
    <property type="entry name" value="ConA-like_dom_sf"/>
</dbReference>
<dbReference type="InterPro" id="IPR006311">
    <property type="entry name" value="TAT_signal"/>
</dbReference>
<keyword evidence="4" id="KW-0732">Signal</keyword>
<feature type="compositionally biased region" description="Basic and acidic residues" evidence="9">
    <location>
        <begin position="1"/>
        <end position="15"/>
    </location>
</feature>
<gene>
    <name evidence="12" type="ORF">K933_11156</name>
</gene>
<dbReference type="InterPro" id="IPR017853">
    <property type="entry name" value="GH"/>
</dbReference>
<dbReference type="GO" id="GO:0030246">
    <property type="term" value="F:carbohydrate binding"/>
    <property type="evidence" value="ECO:0007669"/>
    <property type="project" value="InterPro"/>
</dbReference>
<evidence type="ECO:0000256" key="7">
    <source>
        <dbReference type="ARBA" id="ARBA00023295"/>
    </source>
</evidence>
<dbReference type="Pfam" id="PF02929">
    <property type="entry name" value="Bgal_small_N"/>
    <property type="match status" value="2"/>
</dbReference>
<dbReference type="GO" id="GO:0005990">
    <property type="term" value="P:lactose catabolic process"/>
    <property type="evidence" value="ECO:0007669"/>
    <property type="project" value="TreeGrafter"/>
</dbReference>
<dbReference type="SMART" id="SM00560">
    <property type="entry name" value="LamGL"/>
    <property type="match status" value="1"/>
</dbReference>
<dbReference type="InterPro" id="IPR050347">
    <property type="entry name" value="Bact_Beta-galactosidase"/>
</dbReference>
<dbReference type="GO" id="GO:0009341">
    <property type="term" value="C:beta-galactosidase complex"/>
    <property type="evidence" value="ECO:0007669"/>
    <property type="project" value="InterPro"/>
</dbReference>
<feature type="domain" description="LamG-like jellyroll fold" evidence="10">
    <location>
        <begin position="1234"/>
        <end position="1363"/>
    </location>
</feature>
<evidence type="ECO:0000256" key="8">
    <source>
        <dbReference type="ARBA" id="ARBA00032230"/>
    </source>
</evidence>
<dbReference type="SUPFAM" id="SSF74650">
    <property type="entry name" value="Galactose mutarotase-like"/>
    <property type="match status" value="2"/>
</dbReference>
<keyword evidence="13" id="KW-1185">Reference proteome</keyword>
<dbReference type="Pfam" id="PF02836">
    <property type="entry name" value="Glyco_hydro_2_C"/>
    <property type="match status" value="2"/>
</dbReference>
<dbReference type="InterPro" id="IPR014718">
    <property type="entry name" value="GH-type_carb-bd"/>
</dbReference>
<sequence>MSDNYPRDERDRRPSVDGTATDSTRRTFLKTTGLAALLAGASPGAAAAQSSEPAGPSAPATASGGPGRIENLGAYIENPRMFEQNREPTHAAAAVPYASVEQARASDERFASFEDRFAGSEYFLSLNGEWAFDFYETPAERPAEYGGDADWDAIDVPSVWQTEGYDQYIYTNNSITWEEYDPPLEGQLDPRAEDGVDVPDTNPTGTYRRSFTVPDGWEGREVFLHFEAVKQAFFVWVDGEYVGFQQGSMTPGEFDVTDHVTAGEDHEVTVQAYRFSDGEALETIDMFRFSGIFRSAYLFATPTVHVRDFYVRTDLDDDYEDGRVRVDAELANYTGETQGMYTVEALLYGPDDPSGPSAEGVDGGGGPVTTLSAFTTVGHDGETVTMEGEVDAPANWSAEHPNLYTVVLRLQPSIGDETEALLDKVGFRSFETTRGEPGAHVVVNGEPVEIRGVNRHETDPDGGRTVPVEMMRTDFERMKQFNVNAVRTSHYPNDPTFLRLADEYGIYVQDEVNVETHWWQQLLASTEEYHEQAVARFRRMLLRDRNHASLFSWSTGNEAGTGAEHLEMAALAMDSDETLPADTSDVTGVGPVESYDGPVYGEAPDRIMYHQPNGGGWDVEYSDMLGPRYPDLDTLLSVADGSYIGDGLRPVVMGEYNHAMGNSLGLVHRMWDGHIQPPVRRARDQSDGDGADGVLVGSPTVGVGQEGGAVTLGPGDYIDVDADDVGVSLPDFTLAVSFSGALSGAARTLVSLAGFTLSVDRGRVELSVDGSGATETADLPSAAADADAESTGSDGWHTLALVGSADGLRVYLDGDRLLSVGAAPDRAVDADESVRFGGERAADANGDGDGAAGPSVTVDGAWAFDRALSADEVGSVADAEEPVVAYTFDGLLRDESTNGGFVWDWVNQDLNRTTTVDGETVDYQFYDEDPFCLNGLVWSDREAQPELWQLKHSHQPVKVAPTRALADGEVYVTNHYHFTPLDAVEGRWELVADDETVDEGTLDIDLAPGETRRVSVPFDAPDSPAPGTEYWLNVRFVEPESTPYADAGHVVARDQLAVPFDVPDARSVDPASQPALSTAERGSELVVDGEWFQYRFDREAGTLSSLRYGGREVLERGPQFNAWRAPIMNEVQAWGSEQASSWRAAGLDDLTHQVDSVSVSRPGESVVQVDVEGFAQGRGPETVATTPDAAGDAEGAVYGDPERVTGRSGRALAFDGEDDYVDTGDAEALNFAEPGFTIGVTFKGVDTGDHNPFVSRGDHQYGLKVNGDNLELFVYADGWHTVTAPASEVPNPDAWHTLTGVCDDDELRLYLDGELLSTAAYEPSTVNTTEYPVQVGHNAENTTRFAETTVDSVRVYERALSTDEVASGFDTPPESAVLWYEFDEFGERQSSDRGAGFETSYRYRVYGVGDVTVDVDVTPNEVLRSVVTDYLPKMGLRMELPDSFSEFEWYGRGPIETYPDRKWGADVGRYEGSVDDQYVPYLPPTDNGNKADTRWATLSDGDVALLGAATDGATNVALEQWANLADADHQHELEPRGTVGFDLDHLVSGVGGTPTEPYDEYQVQPEPASFAFHLRPFMVGRLDPMDVANRRFPVGEE</sequence>
<dbReference type="SUPFAM" id="SSF49785">
    <property type="entry name" value="Galactose-binding domain-like"/>
    <property type="match status" value="1"/>
</dbReference>
<dbReference type="eggNOG" id="arCOG07813">
    <property type="taxonomic scope" value="Archaea"/>
</dbReference>
<dbReference type="PROSITE" id="PS51318">
    <property type="entry name" value="TAT"/>
    <property type="match status" value="1"/>
</dbReference>
<dbReference type="InterPro" id="IPR008979">
    <property type="entry name" value="Galactose-bd-like_sf"/>
</dbReference>
<dbReference type="InterPro" id="IPR011013">
    <property type="entry name" value="Gal_mutarotase_sf_dom"/>
</dbReference>
<feature type="region of interest" description="Disordered" evidence="9">
    <location>
        <begin position="1"/>
        <end position="27"/>
    </location>
</feature>
<dbReference type="Pfam" id="PF16353">
    <property type="entry name" value="LacZ_4"/>
    <property type="match status" value="1"/>
</dbReference>
<dbReference type="Gene3D" id="2.60.120.260">
    <property type="entry name" value="Galactose-binding domain-like"/>
    <property type="match status" value="1"/>
</dbReference>
<evidence type="ECO:0000256" key="5">
    <source>
        <dbReference type="ARBA" id="ARBA00022801"/>
    </source>
</evidence>